<dbReference type="EMBL" id="CAAHFH010000002">
    <property type="protein sequence ID" value="VGO21984.1"/>
    <property type="molecule type" value="Genomic_DNA"/>
</dbReference>
<dbReference type="InterPro" id="IPR038071">
    <property type="entry name" value="UROD/MetE-like_sf"/>
</dbReference>
<dbReference type="InterPro" id="IPR052024">
    <property type="entry name" value="Methanogen_methyltrans"/>
</dbReference>
<organism evidence="2 3">
    <name type="scientific">Pontiella sulfatireligans</name>
    <dbReference type="NCBI Taxonomy" id="2750658"/>
    <lineage>
        <taxon>Bacteria</taxon>
        <taxon>Pseudomonadati</taxon>
        <taxon>Kiritimatiellota</taxon>
        <taxon>Kiritimatiellia</taxon>
        <taxon>Kiritimatiellales</taxon>
        <taxon>Pontiellaceae</taxon>
        <taxon>Pontiella</taxon>
    </lineage>
</organism>
<name>A0A6C2URV0_9BACT</name>
<sequence length="344" mass="38379">MTIGQWDILLNVIEGKPQETLPSGFIIDSPWLPGWCGISTLDYYTSDQLWFEANKKAIETFPKVMFLPGFWSEYGMCTEPSAFGAKCRWEEANLPHAEIISEDIDVLCKLAKPDVRTDGLLPFMINRLKNMQPQINGMGHEIKFAVARGPINIASFLMGTTELMMAMMEDEDKVHQFVGMISDFLVDWIGTQMEQFPSIEGILLLDDIIGFVGDDQCREFVVPYFKKIYGAFDAKVNFLHNDAAGLVSASYLPEMGVNLFNYSFEHSIAEMKELTKNQVALLGNIPPLDVLAAGEPEDVREAVRRSVDGVEDRSRIVMSCGGGMPQDVATENLHAFTDEVALLG</sequence>
<protein>
    <recommendedName>
        <fullName evidence="1">Uroporphyrinogen decarboxylase (URO-D) domain-containing protein</fullName>
    </recommendedName>
</protein>
<dbReference type="RefSeq" id="WP_136063407.1">
    <property type="nucleotide sequence ID" value="NZ_CAAHFH010000002.1"/>
</dbReference>
<dbReference type="InterPro" id="IPR000257">
    <property type="entry name" value="Uroporphyrinogen_deCOase"/>
</dbReference>
<evidence type="ECO:0000259" key="1">
    <source>
        <dbReference type="Pfam" id="PF01208"/>
    </source>
</evidence>
<dbReference type="Pfam" id="PF01208">
    <property type="entry name" value="URO-D"/>
    <property type="match status" value="1"/>
</dbReference>
<dbReference type="Gene3D" id="3.20.20.210">
    <property type="match status" value="1"/>
</dbReference>
<feature type="domain" description="Uroporphyrinogen decarboxylase (URO-D)" evidence="1">
    <location>
        <begin position="37"/>
        <end position="340"/>
    </location>
</feature>
<keyword evidence="3" id="KW-1185">Reference proteome</keyword>
<dbReference type="PANTHER" id="PTHR47099">
    <property type="entry name" value="METHYLCOBAMIDE:COM METHYLTRANSFERASE MTBA"/>
    <property type="match status" value="1"/>
</dbReference>
<dbReference type="SUPFAM" id="SSF51726">
    <property type="entry name" value="UROD/MetE-like"/>
    <property type="match status" value="1"/>
</dbReference>
<gene>
    <name evidence="2" type="ORF">SCARR_04064</name>
</gene>
<dbReference type="AlphaFoldDB" id="A0A6C2URV0"/>
<evidence type="ECO:0000313" key="2">
    <source>
        <dbReference type="EMBL" id="VGO21984.1"/>
    </source>
</evidence>
<evidence type="ECO:0000313" key="3">
    <source>
        <dbReference type="Proteomes" id="UP000346198"/>
    </source>
</evidence>
<dbReference type="GO" id="GO:0006779">
    <property type="term" value="P:porphyrin-containing compound biosynthetic process"/>
    <property type="evidence" value="ECO:0007669"/>
    <property type="project" value="InterPro"/>
</dbReference>
<dbReference type="GO" id="GO:0004853">
    <property type="term" value="F:uroporphyrinogen decarboxylase activity"/>
    <property type="evidence" value="ECO:0007669"/>
    <property type="project" value="InterPro"/>
</dbReference>
<accession>A0A6C2URV0</accession>
<proteinExistence type="predicted"/>
<reference evidence="2 3" key="1">
    <citation type="submission" date="2019-04" db="EMBL/GenBank/DDBJ databases">
        <authorList>
            <person name="Van Vliet M D."/>
        </authorList>
    </citation>
    <scope>NUCLEOTIDE SEQUENCE [LARGE SCALE GENOMIC DNA]</scope>
    <source>
        <strain evidence="2 3">F21</strain>
    </source>
</reference>
<dbReference type="PANTHER" id="PTHR47099:SF1">
    <property type="entry name" value="METHYLCOBAMIDE:COM METHYLTRANSFERASE MTBA"/>
    <property type="match status" value="1"/>
</dbReference>
<dbReference type="Proteomes" id="UP000346198">
    <property type="component" value="Unassembled WGS sequence"/>
</dbReference>